<keyword evidence="2" id="KW-1185">Reference proteome</keyword>
<reference evidence="1 2" key="1">
    <citation type="submission" date="2016-10" db="EMBL/GenBank/DDBJ databases">
        <authorList>
            <person name="de Groot N.N."/>
        </authorList>
    </citation>
    <scope>NUCLEOTIDE SEQUENCE [LARGE SCALE GENOMIC DNA]</scope>
    <source>
        <strain evidence="1 2">DSM 16859</strain>
    </source>
</reference>
<sequence length="122" mass="13908">MPVAIKRVYEAASEADGQRILVDRLWPRGISHERAQLSAWEKEVAPTAQLRTWFNHEPSRMAEFTRRYRHELDTLAPAQEAVGRLLELLGQGTKITLVYGAKDPTLNQARVLADYLHEKTVS</sequence>
<evidence type="ECO:0000313" key="1">
    <source>
        <dbReference type="EMBL" id="SER72584.1"/>
    </source>
</evidence>
<dbReference type="EMBL" id="FOGZ01000007">
    <property type="protein sequence ID" value="SER72584.1"/>
    <property type="molecule type" value="Genomic_DNA"/>
</dbReference>
<gene>
    <name evidence="1" type="ORF">SAMN05443377_107107</name>
</gene>
<dbReference type="AlphaFoldDB" id="A0A1H9RIQ0"/>
<proteinExistence type="predicted"/>
<protein>
    <submittedName>
        <fullName evidence="1">Uncharacterized conserved protein YeaO, DUF488 family</fullName>
    </submittedName>
</protein>
<organism evidence="1 2">
    <name type="scientific">Propionibacterium cyclohexanicum</name>
    <dbReference type="NCBI Taxonomy" id="64702"/>
    <lineage>
        <taxon>Bacteria</taxon>
        <taxon>Bacillati</taxon>
        <taxon>Actinomycetota</taxon>
        <taxon>Actinomycetes</taxon>
        <taxon>Propionibacteriales</taxon>
        <taxon>Propionibacteriaceae</taxon>
        <taxon>Propionibacterium</taxon>
    </lineage>
</organism>
<dbReference type="Pfam" id="PF22752">
    <property type="entry name" value="DUF488-N3i"/>
    <property type="match status" value="1"/>
</dbReference>
<dbReference type="InterPro" id="IPR052552">
    <property type="entry name" value="YeaO-like"/>
</dbReference>
<dbReference type="Proteomes" id="UP000198815">
    <property type="component" value="Unassembled WGS sequence"/>
</dbReference>
<dbReference type="PANTHER" id="PTHR36849:SF1">
    <property type="entry name" value="CYTOPLASMIC PROTEIN"/>
    <property type="match status" value="1"/>
</dbReference>
<name>A0A1H9RIQ0_9ACTN</name>
<evidence type="ECO:0000313" key="2">
    <source>
        <dbReference type="Proteomes" id="UP000198815"/>
    </source>
</evidence>
<dbReference type="STRING" id="64702.SAMN05443377_107107"/>
<dbReference type="RefSeq" id="WP_177170072.1">
    <property type="nucleotide sequence ID" value="NZ_FOGZ01000007.1"/>
</dbReference>
<accession>A0A1H9RIQ0</accession>
<dbReference type="PANTHER" id="PTHR36849">
    <property type="entry name" value="CYTOPLASMIC PROTEIN-RELATED"/>
    <property type="match status" value="1"/>
</dbReference>